<protein>
    <recommendedName>
        <fullName evidence="4">DUF4082 domain-containing protein</fullName>
    </recommendedName>
</protein>
<evidence type="ECO:0000313" key="3">
    <source>
        <dbReference type="Proteomes" id="UP000297407"/>
    </source>
</evidence>
<reference evidence="2 3" key="1">
    <citation type="submission" date="2019-04" db="EMBL/GenBank/DDBJ databases">
        <title>Flavobacterium sp. strain DS2-A Genome sequencing and assembly.</title>
        <authorList>
            <person name="Kim I."/>
        </authorList>
    </citation>
    <scope>NUCLEOTIDE SEQUENCE [LARGE SCALE GENOMIC DNA]</scope>
    <source>
        <strain evidence="2 3">DS2-A</strain>
    </source>
</reference>
<dbReference type="AlphaFoldDB" id="A0A4Z0L784"/>
<evidence type="ECO:0008006" key="4">
    <source>
        <dbReference type="Google" id="ProtNLM"/>
    </source>
</evidence>
<feature type="chain" id="PRO_5021467020" description="DUF4082 domain-containing protein" evidence="1">
    <location>
        <begin position="29"/>
        <end position="200"/>
    </location>
</feature>
<organism evidence="2 3">
    <name type="scientific">Flavobacterium humi</name>
    <dbReference type="NCBI Taxonomy" id="2562683"/>
    <lineage>
        <taxon>Bacteria</taxon>
        <taxon>Pseudomonadati</taxon>
        <taxon>Bacteroidota</taxon>
        <taxon>Flavobacteriia</taxon>
        <taxon>Flavobacteriales</taxon>
        <taxon>Flavobacteriaceae</taxon>
        <taxon>Flavobacterium</taxon>
    </lineage>
</organism>
<dbReference type="Proteomes" id="UP000297407">
    <property type="component" value="Unassembled WGS sequence"/>
</dbReference>
<feature type="signal peptide" evidence="1">
    <location>
        <begin position="1"/>
        <end position="28"/>
    </location>
</feature>
<proteinExistence type="predicted"/>
<keyword evidence="1" id="KW-0732">Signal</keyword>
<evidence type="ECO:0000256" key="1">
    <source>
        <dbReference type="SAM" id="SignalP"/>
    </source>
</evidence>
<dbReference type="PROSITE" id="PS51257">
    <property type="entry name" value="PROKAR_LIPOPROTEIN"/>
    <property type="match status" value="1"/>
</dbReference>
<gene>
    <name evidence="2" type="ORF">E4635_05580</name>
</gene>
<dbReference type="RefSeq" id="WP_135525643.1">
    <property type="nucleotide sequence ID" value="NZ_SRLH01000003.1"/>
</dbReference>
<sequence>MKANFKIIGMALFLGTAIIGCTPSPAPAPPTGCNIVGTDFQQLYTTTLASNALYTNYTTMDLVTHEYTFTVNTNKTVCTVGYQGNAALFAGSVPYTIEIYNNTTSTLVYSGNHIFNSAATDYQPITPTNLVAGDSYTIKRIASNYLGNIGNTIGRILRFNTGPVPYPVTSGALTITASNFYGTGGPVPNYGIPYIDIVFQ</sequence>
<comment type="caution">
    <text evidence="2">The sequence shown here is derived from an EMBL/GenBank/DDBJ whole genome shotgun (WGS) entry which is preliminary data.</text>
</comment>
<dbReference type="OrthoDB" id="1360422at2"/>
<keyword evidence="3" id="KW-1185">Reference proteome</keyword>
<evidence type="ECO:0000313" key="2">
    <source>
        <dbReference type="EMBL" id="TGD58383.1"/>
    </source>
</evidence>
<accession>A0A4Z0L784</accession>
<name>A0A4Z0L784_9FLAO</name>
<dbReference type="EMBL" id="SRLH01000003">
    <property type="protein sequence ID" value="TGD58383.1"/>
    <property type="molecule type" value="Genomic_DNA"/>
</dbReference>